<dbReference type="Pfam" id="PF06271">
    <property type="entry name" value="RDD"/>
    <property type="match status" value="1"/>
</dbReference>
<dbReference type="GO" id="GO:0005886">
    <property type="term" value="C:plasma membrane"/>
    <property type="evidence" value="ECO:0007669"/>
    <property type="project" value="UniProtKB-SubCell"/>
</dbReference>
<evidence type="ECO:0000313" key="8">
    <source>
        <dbReference type="EMBL" id="KAB1064910.1"/>
    </source>
</evidence>
<keyword evidence="2" id="KW-1003">Cell membrane</keyword>
<feature type="domain" description="RDD" evidence="7">
    <location>
        <begin position="6"/>
        <end position="123"/>
    </location>
</feature>
<proteinExistence type="predicted"/>
<organism evidence="8 9">
    <name type="scientific">Salibacter halophilus</name>
    <dbReference type="NCBI Taxonomy" id="1803916"/>
    <lineage>
        <taxon>Bacteria</taxon>
        <taxon>Pseudomonadati</taxon>
        <taxon>Bacteroidota</taxon>
        <taxon>Flavobacteriia</taxon>
        <taxon>Flavobacteriales</taxon>
        <taxon>Salibacteraceae</taxon>
        <taxon>Salibacter</taxon>
    </lineage>
</organism>
<evidence type="ECO:0000256" key="3">
    <source>
        <dbReference type="ARBA" id="ARBA00022692"/>
    </source>
</evidence>
<feature type="transmembrane region" description="Helical" evidence="6">
    <location>
        <begin position="46"/>
        <end position="66"/>
    </location>
</feature>
<comment type="subcellular location">
    <subcellularLocation>
        <location evidence="1">Cell membrane</location>
        <topology evidence="1">Multi-pass membrane protein</topology>
    </subcellularLocation>
</comment>
<comment type="caution">
    <text evidence="8">The sequence shown here is derived from an EMBL/GenBank/DDBJ whole genome shotgun (WGS) entry which is preliminary data.</text>
</comment>
<evidence type="ECO:0000313" key="9">
    <source>
        <dbReference type="Proteomes" id="UP000435357"/>
    </source>
</evidence>
<evidence type="ECO:0000256" key="6">
    <source>
        <dbReference type="SAM" id="Phobius"/>
    </source>
</evidence>
<feature type="transmembrane region" description="Helical" evidence="6">
    <location>
        <begin position="87"/>
        <end position="110"/>
    </location>
</feature>
<dbReference type="Proteomes" id="UP000435357">
    <property type="component" value="Unassembled WGS sequence"/>
</dbReference>
<dbReference type="EMBL" id="WACR01000004">
    <property type="protein sequence ID" value="KAB1064910.1"/>
    <property type="molecule type" value="Genomic_DNA"/>
</dbReference>
<evidence type="ECO:0000256" key="5">
    <source>
        <dbReference type="ARBA" id="ARBA00023136"/>
    </source>
</evidence>
<dbReference type="PANTHER" id="PTHR36115">
    <property type="entry name" value="PROLINE-RICH ANTIGEN HOMOLOG-RELATED"/>
    <property type="match status" value="1"/>
</dbReference>
<evidence type="ECO:0000259" key="7">
    <source>
        <dbReference type="Pfam" id="PF06271"/>
    </source>
</evidence>
<keyword evidence="9" id="KW-1185">Reference proteome</keyword>
<reference evidence="8 9" key="1">
    <citation type="submission" date="2019-09" db="EMBL/GenBank/DDBJ databases">
        <title>Genomes of Cryomorphaceae.</title>
        <authorList>
            <person name="Bowman J.P."/>
        </authorList>
    </citation>
    <scope>NUCLEOTIDE SEQUENCE [LARGE SCALE GENOMIC DNA]</scope>
    <source>
        <strain evidence="8 9">KCTC 52047</strain>
    </source>
</reference>
<gene>
    <name evidence="8" type="ORF">F3059_06035</name>
</gene>
<dbReference type="OrthoDB" id="982116at2"/>
<dbReference type="AlphaFoldDB" id="A0A6N6M8C5"/>
<sequence>MNEVKYAGIADRVKALVMDSVVIMIFMVIVTAVFSTFEYVPDYAKMIAFFLIFFLYDPFFTTTFGGTLGHRAIGIRVKREKNPSKNILFPLAIVRFMAKALLGLISLIMMSVNKKRKTIHDHVVGSIVVYKK</sequence>
<dbReference type="InterPro" id="IPR051791">
    <property type="entry name" value="Pra-immunoreactive"/>
</dbReference>
<evidence type="ECO:0000256" key="4">
    <source>
        <dbReference type="ARBA" id="ARBA00022989"/>
    </source>
</evidence>
<accession>A0A6N6M8C5</accession>
<keyword evidence="4 6" id="KW-1133">Transmembrane helix</keyword>
<dbReference type="InterPro" id="IPR010432">
    <property type="entry name" value="RDD"/>
</dbReference>
<dbReference type="RefSeq" id="WP_151167230.1">
    <property type="nucleotide sequence ID" value="NZ_WACR01000004.1"/>
</dbReference>
<keyword evidence="3 6" id="KW-0812">Transmembrane</keyword>
<name>A0A6N6M8C5_9FLAO</name>
<keyword evidence="5 6" id="KW-0472">Membrane</keyword>
<feature type="transmembrane region" description="Helical" evidence="6">
    <location>
        <begin position="21"/>
        <end position="40"/>
    </location>
</feature>
<evidence type="ECO:0000256" key="1">
    <source>
        <dbReference type="ARBA" id="ARBA00004651"/>
    </source>
</evidence>
<evidence type="ECO:0000256" key="2">
    <source>
        <dbReference type="ARBA" id="ARBA00022475"/>
    </source>
</evidence>
<protein>
    <submittedName>
        <fullName evidence="8">RDD family protein</fullName>
    </submittedName>
</protein>